<dbReference type="OrthoDB" id="7392499at2759"/>
<dbReference type="PANTHER" id="PTHR12598">
    <property type="entry name" value="COPPER HOMEOSTASIS PROTEIN CUTC"/>
    <property type="match status" value="1"/>
</dbReference>
<dbReference type="Proteomes" id="UP000025227">
    <property type="component" value="Unplaced"/>
</dbReference>
<sequence>MGRLEICIDSYESAANAVSGGAHQLEVCSSLVLGGLTPSIGLVRRLRASFPDMPLFVMIRPRGGDFIYTKDEVSVMLEDLRAMKNIGVTGFVFGAMDSTGALDVDVCKRLIQAARPSPCTLSRVFDLVKDWRLALKQAIAMGFKTVLTSGQATTAVDGRDRLKKMGDEARDQINIMAGSGVNSKTLPTLLSETSCSWYHGSASVAVESKMPKSRVKMGSLDTDVQRVTSKEEVRTMRDLIDNFFGSGPIATPYY</sequence>
<accession>A0A7I4Y7J1</accession>
<evidence type="ECO:0000256" key="1">
    <source>
        <dbReference type="ARBA" id="ARBA00007768"/>
    </source>
</evidence>
<protein>
    <recommendedName>
        <fullName evidence="2">Copper homeostasis protein cutC homolog</fullName>
    </recommendedName>
</protein>
<dbReference type="Gene3D" id="3.20.20.380">
    <property type="entry name" value="Copper homeostasis (CutC) domain"/>
    <property type="match status" value="1"/>
</dbReference>
<dbReference type="InterPro" id="IPR036822">
    <property type="entry name" value="CutC-like_dom_sf"/>
</dbReference>
<proteinExistence type="inferred from homology"/>
<dbReference type="OMA" id="HRAFDQC"/>
<dbReference type="AlphaFoldDB" id="A0A7I4Y7J1"/>
<dbReference type="WBParaSite" id="HCON_00066010-00001">
    <property type="protein sequence ID" value="HCON_00066010-00001"/>
    <property type="gene ID" value="HCON_00066010"/>
</dbReference>
<dbReference type="SUPFAM" id="SSF110395">
    <property type="entry name" value="CutC-like"/>
    <property type="match status" value="1"/>
</dbReference>
<dbReference type="FunFam" id="3.20.20.380:FF:000001">
    <property type="entry name" value="Copper homeostasis protein CutC"/>
    <property type="match status" value="1"/>
</dbReference>
<dbReference type="InterPro" id="IPR005627">
    <property type="entry name" value="CutC-like"/>
</dbReference>
<comment type="similarity">
    <text evidence="1">Belongs to the CutC family.</text>
</comment>
<organism evidence="3 4">
    <name type="scientific">Haemonchus contortus</name>
    <name type="common">Barber pole worm</name>
    <dbReference type="NCBI Taxonomy" id="6289"/>
    <lineage>
        <taxon>Eukaryota</taxon>
        <taxon>Metazoa</taxon>
        <taxon>Ecdysozoa</taxon>
        <taxon>Nematoda</taxon>
        <taxon>Chromadorea</taxon>
        <taxon>Rhabditida</taxon>
        <taxon>Rhabditina</taxon>
        <taxon>Rhabditomorpha</taxon>
        <taxon>Strongyloidea</taxon>
        <taxon>Trichostrongylidae</taxon>
        <taxon>Haemonchus</taxon>
    </lineage>
</organism>
<dbReference type="GO" id="GO:0005507">
    <property type="term" value="F:copper ion binding"/>
    <property type="evidence" value="ECO:0007669"/>
    <property type="project" value="TreeGrafter"/>
</dbReference>
<dbReference type="Pfam" id="PF03932">
    <property type="entry name" value="CutC"/>
    <property type="match status" value="1"/>
</dbReference>
<name>A0A7I4Y7J1_HAECO</name>
<evidence type="ECO:0000313" key="3">
    <source>
        <dbReference type="Proteomes" id="UP000025227"/>
    </source>
</evidence>
<dbReference type="HAMAP" id="MF_00795">
    <property type="entry name" value="CutC"/>
    <property type="match status" value="1"/>
</dbReference>
<keyword evidence="3" id="KW-1185">Reference proteome</keyword>
<reference evidence="4" key="1">
    <citation type="submission" date="2020-12" db="UniProtKB">
        <authorList>
            <consortium name="WormBaseParasite"/>
        </authorList>
    </citation>
    <scope>IDENTIFICATION</scope>
    <source>
        <strain evidence="4">MHco3</strain>
    </source>
</reference>
<dbReference type="PANTHER" id="PTHR12598:SF0">
    <property type="entry name" value="COPPER HOMEOSTASIS PROTEIN CUTC HOMOLOG"/>
    <property type="match status" value="1"/>
</dbReference>
<evidence type="ECO:0000313" key="4">
    <source>
        <dbReference type="WBParaSite" id="HCON_00066010-00001"/>
    </source>
</evidence>
<evidence type="ECO:0000256" key="2">
    <source>
        <dbReference type="ARBA" id="ARBA00019014"/>
    </source>
</evidence>